<protein>
    <recommendedName>
        <fullName evidence="3">Ribosome modulation factor</fullName>
        <shortName evidence="3">RMF</shortName>
    </recommendedName>
</protein>
<evidence type="ECO:0000256" key="3">
    <source>
        <dbReference type="HAMAP-Rule" id="MF_00919"/>
    </source>
</evidence>
<dbReference type="NCBIfam" id="NF011162">
    <property type="entry name" value="PRK14563.1"/>
    <property type="match status" value="1"/>
</dbReference>
<keyword evidence="2 3" id="KW-0810">Translation regulation</keyword>
<evidence type="ECO:0000313" key="4">
    <source>
        <dbReference type="EMBL" id="SEI75901.1"/>
    </source>
</evidence>
<sequence>MRRQKRDRGQRAFIRGYQAGVSGKSKELCPVADLETRQQWLSGWREGRVDYWSGMRGVSGIHRNPALA</sequence>
<evidence type="ECO:0000256" key="2">
    <source>
        <dbReference type="ARBA" id="ARBA00022845"/>
    </source>
</evidence>
<dbReference type="RefSeq" id="WP_093310735.1">
    <property type="nucleotide sequence ID" value="NZ_FNYH01000009.1"/>
</dbReference>
<dbReference type="Gene3D" id="1.10.10.620">
    <property type="entry name" value="ribosome modulation factor like domain"/>
    <property type="match status" value="1"/>
</dbReference>
<keyword evidence="5" id="KW-1185">Reference proteome</keyword>
<dbReference type="EMBL" id="FNYH01000009">
    <property type="protein sequence ID" value="SEI75901.1"/>
    <property type="molecule type" value="Genomic_DNA"/>
</dbReference>
<dbReference type="Proteomes" id="UP000242999">
    <property type="component" value="Unassembled WGS sequence"/>
</dbReference>
<dbReference type="InterPro" id="IPR007040">
    <property type="entry name" value="Ribosome_modulation_factor"/>
</dbReference>
<keyword evidence="1 3" id="KW-0963">Cytoplasm</keyword>
<organism evidence="4 5">
    <name type="scientific">Allopseudospirillum japonicum</name>
    <dbReference type="NCBI Taxonomy" id="64971"/>
    <lineage>
        <taxon>Bacteria</taxon>
        <taxon>Pseudomonadati</taxon>
        <taxon>Pseudomonadota</taxon>
        <taxon>Gammaproteobacteria</taxon>
        <taxon>Oceanospirillales</taxon>
        <taxon>Oceanospirillaceae</taxon>
        <taxon>Allopseudospirillum</taxon>
    </lineage>
</organism>
<dbReference type="AlphaFoldDB" id="A0A1H6T7C8"/>
<comment type="function">
    <text evidence="3">During stationary phase, converts 70S ribosomes to an inactive dimeric form (100S ribosomes).</text>
</comment>
<proteinExistence type="inferred from homology"/>
<gene>
    <name evidence="3" type="primary">rmf</name>
    <name evidence="4" type="ORF">SAMN05421831_10995</name>
</gene>
<dbReference type="OrthoDB" id="5917763at2"/>
<reference evidence="5" key="1">
    <citation type="submission" date="2016-10" db="EMBL/GenBank/DDBJ databases">
        <authorList>
            <person name="Varghese N."/>
            <person name="Submissions S."/>
        </authorList>
    </citation>
    <scope>NUCLEOTIDE SEQUENCE [LARGE SCALE GENOMIC DNA]</scope>
    <source>
        <strain evidence="5">DSM 7165</strain>
    </source>
</reference>
<name>A0A1H6T7C8_9GAMM</name>
<accession>A0A1H6T7C8</accession>
<comment type="similarity">
    <text evidence="3">Belongs to the ribosome modulation factor family.</text>
</comment>
<dbReference type="NCBIfam" id="NF041886">
    <property type="entry name" value="Rmf_CrpP_fam"/>
    <property type="match status" value="1"/>
</dbReference>
<comment type="subcellular location">
    <subcellularLocation>
        <location evidence="3">Cytoplasm</location>
    </subcellularLocation>
</comment>
<dbReference type="Pfam" id="PF04957">
    <property type="entry name" value="RMF"/>
    <property type="match status" value="1"/>
</dbReference>
<dbReference type="GO" id="GO:0005737">
    <property type="term" value="C:cytoplasm"/>
    <property type="evidence" value="ECO:0007669"/>
    <property type="project" value="UniProtKB-SubCell"/>
</dbReference>
<dbReference type="HAMAP" id="MF_00919">
    <property type="entry name" value="RMF"/>
    <property type="match status" value="1"/>
</dbReference>
<dbReference type="STRING" id="64971.SAMN05421831_10995"/>
<dbReference type="InterPro" id="IPR023200">
    <property type="entry name" value="RMF_sf"/>
</dbReference>
<evidence type="ECO:0000313" key="5">
    <source>
        <dbReference type="Proteomes" id="UP000242999"/>
    </source>
</evidence>
<dbReference type="GO" id="GO:0006417">
    <property type="term" value="P:regulation of translation"/>
    <property type="evidence" value="ECO:0007669"/>
    <property type="project" value="UniProtKB-UniRule"/>
</dbReference>
<evidence type="ECO:0000256" key="1">
    <source>
        <dbReference type="ARBA" id="ARBA00022490"/>
    </source>
</evidence>